<comment type="caution">
    <text evidence="1">The sequence shown here is derived from an EMBL/GenBank/DDBJ whole genome shotgun (WGS) entry which is preliminary data.</text>
</comment>
<organism evidence="1 2">
    <name type="scientific">Lithocarpus litseifolius</name>
    <dbReference type="NCBI Taxonomy" id="425828"/>
    <lineage>
        <taxon>Eukaryota</taxon>
        <taxon>Viridiplantae</taxon>
        <taxon>Streptophyta</taxon>
        <taxon>Embryophyta</taxon>
        <taxon>Tracheophyta</taxon>
        <taxon>Spermatophyta</taxon>
        <taxon>Magnoliopsida</taxon>
        <taxon>eudicotyledons</taxon>
        <taxon>Gunneridae</taxon>
        <taxon>Pentapetalae</taxon>
        <taxon>rosids</taxon>
        <taxon>fabids</taxon>
        <taxon>Fagales</taxon>
        <taxon>Fagaceae</taxon>
        <taxon>Lithocarpus</taxon>
    </lineage>
</organism>
<accession>A0AAW2DJT1</accession>
<gene>
    <name evidence="1" type="ORF">SO802_006016</name>
</gene>
<evidence type="ECO:0000313" key="1">
    <source>
        <dbReference type="EMBL" id="KAL0010908.1"/>
    </source>
</evidence>
<keyword evidence="2" id="KW-1185">Reference proteome</keyword>
<reference evidence="1 2" key="1">
    <citation type="submission" date="2024-01" db="EMBL/GenBank/DDBJ databases">
        <title>A telomere-to-telomere, gap-free genome of sweet tea (Lithocarpus litseifolius).</title>
        <authorList>
            <person name="Zhou J."/>
        </authorList>
    </citation>
    <scope>NUCLEOTIDE SEQUENCE [LARGE SCALE GENOMIC DNA]</scope>
    <source>
        <strain evidence="1">Zhou-2022a</strain>
        <tissue evidence="1">Leaf</tissue>
    </source>
</reference>
<proteinExistence type="predicted"/>
<dbReference type="EMBL" id="JAZDWU010000002">
    <property type="protein sequence ID" value="KAL0010908.1"/>
    <property type="molecule type" value="Genomic_DNA"/>
</dbReference>
<dbReference type="AlphaFoldDB" id="A0AAW2DJT1"/>
<sequence>MISEDSLATCLEALHFQRRYGGKHCKLDSKLPNSAGAGGALDGFGSYADNDDDGVGINCREEKEVAHGIGEMQ</sequence>
<name>A0AAW2DJT1_9ROSI</name>
<dbReference type="Proteomes" id="UP001459277">
    <property type="component" value="Unassembled WGS sequence"/>
</dbReference>
<evidence type="ECO:0000313" key="2">
    <source>
        <dbReference type="Proteomes" id="UP001459277"/>
    </source>
</evidence>
<protein>
    <submittedName>
        <fullName evidence="1">Uncharacterized protein</fullName>
    </submittedName>
</protein>